<accession>A0ACB7SAJ6</accession>
<gene>
    <name evidence="1" type="ORF">HPB50_019402</name>
</gene>
<proteinExistence type="predicted"/>
<reference evidence="1" key="1">
    <citation type="submission" date="2020-05" db="EMBL/GenBank/DDBJ databases">
        <title>Large-scale comparative analyses of tick genomes elucidate their genetic diversity and vector capacities.</title>
        <authorList>
            <person name="Jia N."/>
            <person name="Wang J."/>
            <person name="Shi W."/>
            <person name="Du L."/>
            <person name="Sun Y."/>
            <person name="Zhan W."/>
            <person name="Jiang J."/>
            <person name="Wang Q."/>
            <person name="Zhang B."/>
            <person name="Ji P."/>
            <person name="Sakyi L.B."/>
            <person name="Cui X."/>
            <person name="Yuan T."/>
            <person name="Jiang B."/>
            <person name="Yang W."/>
            <person name="Lam T.T.-Y."/>
            <person name="Chang Q."/>
            <person name="Ding S."/>
            <person name="Wang X."/>
            <person name="Zhu J."/>
            <person name="Ruan X."/>
            <person name="Zhao L."/>
            <person name="Wei J."/>
            <person name="Que T."/>
            <person name="Du C."/>
            <person name="Cheng J."/>
            <person name="Dai P."/>
            <person name="Han X."/>
            <person name="Huang E."/>
            <person name="Gao Y."/>
            <person name="Liu J."/>
            <person name="Shao H."/>
            <person name="Ye R."/>
            <person name="Li L."/>
            <person name="Wei W."/>
            <person name="Wang X."/>
            <person name="Wang C."/>
            <person name="Yang T."/>
            <person name="Huo Q."/>
            <person name="Li W."/>
            <person name="Guo W."/>
            <person name="Chen H."/>
            <person name="Zhou L."/>
            <person name="Ni X."/>
            <person name="Tian J."/>
            <person name="Zhou Y."/>
            <person name="Sheng Y."/>
            <person name="Liu T."/>
            <person name="Pan Y."/>
            <person name="Xia L."/>
            <person name="Li J."/>
            <person name="Zhao F."/>
            <person name="Cao W."/>
        </authorList>
    </citation>
    <scope>NUCLEOTIDE SEQUENCE</scope>
    <source>
        <strain evidence="1">Hyas-2018</strain>
    </source>
</reference>
<evidence type="ECO:0000313" key="1">
    <source>
        <dbReference type="EMBL" id="KAH6930799.1"/>
    </source>
</evidence>
<dbReference type="Proteomes" id="UP000821845">
    <property type="component" value="Chromosome 5"/>
</dbReference>
<evidence type="ECO:0000313" key="2">
    <source>
        <dbReference type="Proteomes" id="UP000821845"/>
    </source>
</evidence>
<protein>
    <submittedName>
        <fullName evidence="1">Uncharacterized protein</fullName>
    </submittedName>
</protein>
<sequence length="374" mass="42218">MLHRLLSLRSLTFDLLRFAPEDQRAFLKALARNEFLQEVRVVPQNQGYPTTLSRIATETGTATRIHTSRIFMEEMNIEQLERGLHVDEVIFEVNSAFSNTEMLTMKVCYDVPGTLHNITTMNILITGCIIDVNVAKELALCLQRTKYLEVLTLDLSANKEACMHLIEAISSNTSITTLGVERWCHSRSNAVVLADIVSSSKNIHTLTYHRESMVPSRAFFARLSDSIESNFTLARVSTFERKEDAKKWAIIQNVAIRNSTLVERAARFVANLSFAKIDAEAFELVASSPLLRSQVQTLAAVEKCEAPKMIRQTIWNLRDMDVFMSVTGVVRESVVCEGNRDGRPRLDTLPPECWHAIRRYLSVVDVVSNAPNGR</sequence>
<comment type="caution">
    <text evidence="1">The sequence shown here is derived from an EMBL/GenBank/DDBJ whole genome shotgun (WGS) entry which is preliminary data.</text>
</comment>
<organism evidence="1 2">
    <name type="scientific">Hyalomma asiaticum</name>
    <name type="common">Tick</name>
    <dbReference type="NCBI Taxonomy" id="266040"/>
    <lineage>
        <taxon>Eukaryota</taxon>
        <taxon>Metazoa</taxon>
        <taxon>Ecdysozoa</taxon>
        <taxon>Arthropoda</taxon>
        <taxon>Chelicerata</taxon>
        <taxon>Arachnida</taxon>
        <taxon>Acari</taxon>
        <taxon>Parasitiformes</taxon>
        <taxon>Ixodida</taxon>
        <taxon>Ixodoidea</taxon>
        <taxon>Ixodidae</taxon>
        <taxon>Hyalomminae</taxon>
        <taxon>Hyalomma</taxon>
    </lineage>
</organism>
<dbReference type="EMBL" id="CM023485">
    <property type="protein sequence ID" value="KAH6930799.1"/>
    <property type="molecule type" value="Genomic_DNA"/>
</dbReference>
<keyword evidence="2" id="KW-1185">Reference proteome</keyword>
<name>A0ACB7SAJ6_HYAAI</name>